<protein>
    <submittedName>
        <fullName evidence="1">Uncharacterized protein</fullName>
    </submittedName>
</protein>
<dbReference type="AlphaFoldDB" id="A0A8D8TI69"/>
<sequence length="162" mass="16511">MPEGGLVSGLDCSSSLGTNPEAGGSIRISGDGCLTPFSPPTLLPPLSPLPFLSTVEAVIFVSKSSRSGGGGGGVSTTLGSLDFSPVAVGSIRLGSVSLVLARFSFSRRLDLSSILGTEVVPEPDMFLESSIFLSSFPPFNTIFFPSSLLSLTLSLGLGLLGQ</sequence>
<dbReference type="EMBL" id="HBUF01039240">
    <property type="protein sequence ID" value="CAG6617576.1"/>
    <property type="molecule type" value="Transcribed_RNA"/>
</dbReference>
<reference evidence="1" key="1">
    <citation type="submission" date="2021-05" db="EMBL/GenBank/DDBJ databases">
        <authorList>
            <person name="Alioto T."/>
            <person name="Alioto T."/>
            <person name="Gomez Garrido J."/>
        </authorList>
    </citation>
    <scope>NUCLEOTIDE SEQUENCE</scope>
</reference>
<evidence type="ECO:0000313" key="1">
    <source>
        <dbReference type="EMBL" id="CAG6686984.1"/>
    </source>
</evidence>
<accession>A0A8D8TI69</accession>
<dbReference type="EMBL" id="HBUF01039239">
    <property type="protein sequence ID" value="CAG6617574.1"/>
    <property type="molecule type" value="Transcribed_RNA"/>
</dbReference>
<proteinExistence type="predicted"/>
<organism evidence="1">
    <name type="scientific">Cacopsylla melanoneura</name>
    <dbReference type="NCBI Taxonomy" id="428564"/>
    <lineage>
        <taxon>Eukaryota</taxon>
        <taxon>Metazoa</taxon>
        <taxon>Ecdysozoa</taxon>
        <taxon>Arthropoda</taxon>
        <taxon>Hexapoda</taxon>
        <taxon>Insecta</taxon>
        <taxon>Pterygota</taxon>
        <taxon>Neoptera</taxon>
        <taxon>Paraneoptera</taxon>
        <taxon>Hemiptera</taxon>
        <taxon>Sternorrhyncha</taxon>
        <taxon>Psylloidea</taxon>
        <taxon>Psyllidae</taxon>
        <taxon>Psyllinae</taxon>
        <taxon>Cacopsylla</taxon>
    </lineage>
</organism>
<dbReference type="EMBL" id="HBUF01279220">
    <property type="protein sequence ID" value="CAG6686984.1"/>
    <property type="molecule type" value="Transcribed_RNA"/>
</dbReference>
<dbReference type="EMBL" id="HBUF01279219">
    <property type="protein sequence ID" value="CAG6686982.1"/>
    <property type="molecule type" value="Transcribed_RNA"/>
</dbReference>
<name>A0A8D8TI69_9HEMI</name>